<dbReference type="Proteomes" id="UP000002274">
    <property type="component" value="Chromosome"/>
</dbReference>
<evidence type="ECO:0000313" key="2">
    <source>
        <dbReference type="EMBL" id="ABM77181.1"/>
    </source>
</evidence>
<name>A2C6S1_PROM3</name>
<sequence length="330" mass="35987">MMPSRRLIALIAISTFSMLSSEAFAEQSLYERNPEQGQVLVSIEPDQLEDDEVVEENEDVLEEDDWRVYLDLYGFLPLSTTGDITINGNTAPIDSSLADVLATVTGLFTGRASVEYGRLGFMAGIIYGTSSEDQSGTNSFDGEELNPPIDGLKLNSKSTTDFNQSVVDLALRYRLGAIEQPVMKTGDSTFIGFVGARVIDAGMDMDMSLSADVKVNGRTLTKKEIPELEKSASGSIDRTWAQPLLGMQVTYAMSPEWQAFMRLDAGGFGLSGKKDLSGTAQAGLAYTVGNSAQLTLSWKYFGLEYAGYDSDNSYSNYQNGANLGLRWFFP</sequence>
<dbReference type="STRING" id="59922.P9303_04291"/>
<keyword evidence="1" id="KW-0732">Signal</keyword>
<gene>
    <name evidence="2" type="ordered locus">P9303_04291</name>
</gene>
<feature type="signal peptide" evidence="1">
    <location>
        <begin position="1"/>
        <end position="25"/>
    </location>
</feature>
<dbReference type="KEGG" id="pmf:P9303_04291"/>
<dbReference type="InterPro" id="IPR011250">
    <property type="entry name" value="OMP/PagP_B-barrel"/>
</dbReference>
<dbReference type="SUPFAM" id="SSF56925">
    <property type="entry name" value="OMPA-like"/>
    <property type="match status" value="1"/>
</dbReference>
<evidence type="ECO:0000256" key="1">
    <source>
        <dbReference type="SAM" id="SignalP"/>
    </source>
</evidence>
<feature type="chain" id="PRO_5002642822" description="Outer membrane protein beta-barrel domain-containing protein" evidence="1">
    <location>
        <begin position="26"/>
        <end position="330"/>
    </location>
</feature>
<protein>
    <recommendedName>
        <fullName evidence="4">Outer membrane protein beta-barrel domain-containing protein</fullName>
    </recommendedName>
</protein>
<dbReference type="HOGENOM" id="CLU_844480_0_0_3"/>
<evidence type="ECO:0008006" key="4">
    <source>
        <dbReference type="Google" id="ProtNLM"/>
    </source>
</evidence>
<dbReference type="AlphaFoldDB" id="A2C6S1"/>
<dbReference type="BioCyc" id="PMAR59922:G1G80-399-MONOMER"/>
<proteinExistence type="predicted"/>
<reference evidence="2 3" key="1">
    <citation type="journal article" date="2007" name="PLoS Genet.">
        <title>Patterns and implications of gene gain and loss in the evolution of Prochlorococcus.</title>
        <authorList>
            <person name="Kettler G.C."/>
            <person name="Martiny A.C."/>
            <person name="Huang K."/>
            <person name="Zucker J."/>
            <person name="Coleman M.L."/>
            <person name="Rodrigue S."/>
            <person name="Chen F."/>
            <person name="Lapidus A."/>
            <person name="Ferriera S."/>
            <person name="Johnson J."/>
            <person name="Steglich C."/>
            <person name="Church G.M."/>
            <person name="Richardson P."/>
            <person name="Chisholm S.W."/>
        </authorList>
    </citation>
    <scope>NUCLEOTIDE SEQUENCE [LARGE SCALE GENOMIC DNA]</scope>
    <source>
        <strain evidence="2 3">MIT 9303</strain>
    </source>
</reference>
<dbReference type="EMBL" id="CP000554">
    <property type="protein sequence ID" value="ABM77181.1"/>
    <property type="molecule type" value="Genomic_DNA"/>
</dbReference>
<evidence type="ECO:0000313" key="3">
    <source>
        <dbReference type="Proteomes" id="UP000002274"/>
    </source>
</evidence>
<organism evidence="2 3">
    <name type="scientific">Prochlorococcus marinus (strain MIT 9303)</name>
    <dbReference type="NCBI Taxonomy" id="59922"/>
    <lineage>
        <taxon>Bacteria</taxon>
        <taxon>Bacillati</taxon>
        <taxon>Cyanobacteriota</taxon>
        <taxon>Cyanophyceae</taxon>
        <taxon>Synechococcales</taxon>
        <taxon>Prochlorococcaceae</taxon>
        <taxon>Prochlorococcus</taxon>
    </lineage>
</organism>
<accession>A2C6S1</accession>
<dbReference type="RefSeq" id="WP_011825106.1">
    <property type="nucleotide sequence ID" value="NC_008820.1"/>
</dbReference>